<dbReference type="PATRIC" id="fig|983917.3.peg.3738"/>
<keyword evidence="1" id="KW-0732">Signal</keyword>
<organism evidence="2 3">
    <name type="scientific">Rubrivivax gelatinosus (strain NBRC 100245 / IL144)</name>
    <dbReference type="NCBI Taxonomy" id="983917"/>
    <lineage>
        <taxon>Bacteria</taxon>
        <taxon>Pseudomonadati</taxon>
        <taxon>Pseudomonadota</taxon>
        <taxon>Betaproteobacteria</taxon>
        <taxon>Burkholderiales</taxon>
        <taxon>Sphaerotilaceae</taxon>
        <taxon>Rubrivivax</taxon>
    </lineage>
</organism>
<dbReference type="STRING" id="983917.RGE_38290"/>
<reference evidence="2 3" key="1">
    <citation type="journal article" date="2012" name="J. Bacteriol.">
        <title>Complete genome sequence of phototrophic betaproteobacterium Rubrivivax gelatinosus IL144.</title>
        <authorList>
            <person name="Nagashima S."/>
            <person name="Kamimura A."/>
            <person name="Shimizu T."/>
            <person name="Nakamura-isaki S."/>
            <person name="Aono E."/>
            <person name="Sakamoto K."/>
            <person name="Ichikawa N."/>
            <person name="Nakazawa H."/>
            <person name="Sekine M."/>
            <person name="Yamazaki S."/>
            <person name="Fujita N."/>
            <person name="Shimada K."/>
            <person name="Hanada S."/>
            <person name="Nagashima K.V.P."/>
        </authorList>
    </citation>
    <scope>NUCLEOTIDE SEQUENCE [LARGE SCALE GENOMIC DNA]</scope>
    <source>
        <strain evidence="3">NBRC 100245 / IL144</strain>
    </source>
</reference>
<evidence type="ECO:0000313" key="3">
    <source>
        <dbReference type="Proteomes" id="UP000007883"/>
    </source>
</evidence>
<sequence>MRRSCPRACWPGLLCLLMIVSPAAARADESEVEVPSFSCGDKVLGIRLPARLSELRALGTIRSQKTVSRQHWDGYETAEQVIYFAGLGVQLVAFSNDAERYLLAAADVTGRAWSLGALRVGRPVPPPFAALGLGHQRDGIWLVAGETDSVHVELRDGRVRRFVYECYTG</sequence>
<evidence type="ECO:0008006" key="4">
    <source>
        <dbReference type="Google" id="ProtNLM"/>
    </source>
</evidence>
<name>I0HVY1_RUBGI</name>
<dbReference type="HOGENOM" id="CLU_1577348_0_0_4"/>
<feature type="signal peptide" evidence="1">
    <location>
        <begin position="1"/>
        <end position="27"/>
    </location>
</feature>
<dbReference type="Proteomes" id="UP000007883">
    <property type="component" value="Chromosome"/>
</dbReference>
<protein>
    <recommendedName>
        <fullName evidence="4">Secreted protein</fullName>
    </recommendedName>
</protein>
<accession>I0HVY1</accession>
<feature type="chain" id="PRO_5003629318" description="Secreted protein" evidence="1">
    <location>
        <begin position="28"/>
        <end position="169"/>
    </location>
</feature>
<dbReference type="KEGG" id="rge:RGE_38290"/>
<dbReference type="EMBL" id="AP012320">
    <property type="protein sequence ID" value="BAL97168.1"/>
    <property type="molecule type" value="Genomic_DNA"/>
</dbReference>
<evidence type="ECO:0000313" key="2">
    <source>
        <dbReference type="EMBL" id="BAL97168.1"/>
    </source>
</evidence>
<dbReference type="AlphaFoldDB" id="I0HVY1"/>
<evidence type="ECO:0000256" key="1">
    <source>
        <dbReference type="SAM" id="SignalP"/>
    </source>
</evidence>
<proteinExistence type="predicted"/>
<gene>
    <name evidence="2" type="ordered locus">RGE_38290</name>
</gene>
<keyword evidence="3" id="KW-1185">Reference proteome</keyword>